<dbReference type="PANTHER" id="PTHR14209">
    <property type="entry name" value="ISOAMYL ACETATE-HYDROLYZING ESTERASE 1"/>
    <property type="match status" value="1"/>
</dbReference>
<evidence type="ECO:0008006" key="5">
    <source>
        <dbReference type="Google" id="ProtNLM"/>
    </source>
</evidence>
<accession>A0A5J9UB33</accession>
<feature type="region of interest" description="Disordered" evidence="2">
    <location>
        <begin position="1"/>
        <end position="39"/>
    </location>
</feature>
<name>A0A5J9UB33_9POAL</name>
<dbReference type="Gramene" id="TVU20756">
    <property type="protein sequence ID" value="TVU20756"/>
    <property type="gene ID" value="EJB05_30351"/>
</dbReference>
<gene>
    <name evidence="3" type="ORF">EJB05_30351</name>
</gene>
<evidence type="ECO:0000313" key="3">
    <source>
        <dbReference type="EMBL" id="TVU20756.1"/>
    </source>
</evidence>
<dbReference type="Pfam" id="PF00657">
    <property type="entry name" value="Lipase_GDSL"/>
    <property type="match status" value="1"/>
</dbReference>
<dbReference type="SUPFAM" id="SSF52266">
    <property type="entry name" value="SGNH hydrolase"/>
    <property type="match status" value="1"/>
</dbReference>
<dbReference type="OrthoDB" id="671439at2759"/>
<protein>
    <recommendedName>
        <fullName evidence="5">SGNH hydrolase-type esterase domain-containing protein</fullName>
    </recommendedName>
</protein>
<sequence length="293" mass="31758">MRALARQTMATSAATRPTRHRGRNTNTVGVVPTDAGRPAAENHFTLAGWRHERARSEQQISSAASAVAGAGSSSSSHTSKRPRRGHGDDRESNRNNNQKDGRQAEGRARRQTPLMATSGSCSAAPSAGHPPICPAGAAGMVRPRLVLFGDSITEQSFRPGGWGAALADTYSRKRLQRLQHTRGSLLDPSHFSPGCLAPPLAKTIFFGANDAALLGRTSERQHVPISRLFEVHVNLLITPPPVDEEGRERFARTNEMAGVYAGQCIEPPGNAYTLHYIWSKMQETDGWQETLPK</sequence>
<feature type="compositionally biased region" description="Low complexity" evidence="2">
    <location>
        <begin position="61"/>
        <end position="76"/>
    </location>
</feature>
<dbReference type="Proteomes" id="UP000324897">
    <property type="component" value="Unassembled WGS sequence"/>
</dbReference>
<organism evidence="3 4">
    <name type="scientific">Eragrostis curvula</name>
    <name type="common">weeping love grass</name>
    <dbReference type="NCBI Taxonomy" id="38414"/>
    <lineage>
        <taxon>Eukaryota</taxon>
        <taxon>Viridiplantae</taxon>
        <taxon>Streptophyta</taxon>
        <taxon>Embryophyta</taxon>
        <taxon>Tracheophyta</taxon>
        <taxon>Spermatophyta</taxon>
        <taxon>Magnoliopsida</taxon>
        <taxon>Liliopsida</taxon>
        <taxon>Poales</taxon>
        <taxon>Poaceae</taxon>
        <taxon>PACMAD clade</taxon>
        <taxon>Chloridoideae</taxon>
        <taxon>Eragrostideae</taxon>
        <taxon>Eragrostidinae</taxon>
        <taxon>Eragrostis</taxon>
    </lineage>
</organism>
<dbReference type="Gene3D" id="3.40.50.1110">
    <property type="entry name" value="SGNH hydrolase"/>
    <property type="match status" value="1"/>
</dbReference>
<comment type="caution">
    <text evidence="3">The sequence shown here is derived from an EMBL/GenBank/DDBJ whole genome shotgun (WGS) entry which is preliminary data.</text>
</comment>
<dbReference type="InterPro" id="IPR045136">
    <property type="entry name" value="Iah1-like"/>
</dbReference>
<proteinExistence type="inferred from homology"/>
<feature type="region of interest" description="Disordered" evidence="2">
    <location>
        <begin position="52"/>
        <end position="127"/>
    </location>
</feature>
<dbReference type="GO" id="GO:0016788">
    <property type="term" value="F:hydrolase activity, acting on ester bonds"/>
    <property type="evidence" value="ECO:0007669"/>
    <property type="project" value="InterPro"/>
</dbReference>
<feature type="compositionally biased region" description="Basic and acidic residues" evidence="2">
    <location>
        <begin position="85"/>
        <end position="108"/>
    </location>
</feature>
<dbReference type="PANTHER" id="PTHR14209:SF36">
    <property type="entry name" value="GDSL-LIKE LIPASE_ACYLHYDROLASE FAMILY PROTEIN, EXPRESSED"/>
    <property type="match status" value="1"/>
</dbReference>
<dbReference type="InterPro" id="IPR001087">
    <property type="entry name" value="GDSL"/>
</dbReference>
<dbReference type="InterPro" id="IPR036514">
    <property type="entry name" value="SGNH_hydro_sf"/>
</dbReference>
<evidence type="ECO:0000313" key="4">
    <source>
        <dbReference type="Proteomes" id="UP000324897"/>
    </source>
</evidence>
<dbReference type="EMBL" id="RWGY01000026">
    <property type="protein sequence ID" value="TVU20756.1"/>
    <property type="molecule type" value="Genomic_DNA"/>
</dbReference>
<reference evidence="3 4" key="1">
    <citation type="journal article" date="2019" name="Sci. Rep.">
        <title>A high-quality genome of Eragrostis curvula grass provides insights into Poaceae evolution and supports new strategies to enhance forage quality.</title>
        <authorList>
            <person name="Carballo J."/>
            <person name="Santos B.A.C.M."/>
            <person name="Zappacosta D."/>
            <person name="Garbus I."/>
            <person name="Selva J.P."/>
            <person name="Gallo C.A."/>
            <person name="Diaz A."/>
            <person name="Albertini E."/>
            <person name="Caccamo M."/>
            <person name="Echenique V."/>
        </authorList>
    </citation>
    <scope>NUCLEOTIDE SEQUENCE [LARGE SCALE GENOMIC DNA]</scope>
    <source>
        <strain evidence="4">cv. Victoria</strain>
        <tissue evidence="3">Leaf</tissue>
    </source>
</reference>
<feature type="non-terminal residue" evidence="3">
    <location>
        <position position="293"/>
    </location>
</feature>
<evidence type="ECO:0000256" key="2">
    <source>
        <dbReference type="SAM" id="MobiDB-lite"/>
    </source>
</evidence>
<evidence type="ECO:0000256" key="1">
    <source>
        <dbReference type="ARBA" id="ARBA00008668"/>
    </source>
</evidence>
<feature type="compositionally biased region" description="Polar residues" evidence="2">
    <location>
        <begin position="114"/>
        <end position="123"/>
    </location>
</feature>
<comment type="similarity">
    <text evidence="1">Belongs to the 'GDSL' lipolytic enzyme family.</text>
</comment>
<dbReference type="AlphaFoldDB" id="A0A5J9UB33"/>
<keyword evidence="4" id="KW-1185">Reference proteome</keyword>